<evidence type="ECO:0000256" key="3">
    <source>
        <dbReference type="ARBA" id="ARBA00024909"/>
    </source>
</evidence>
<organism evidence="5 6">
    <name type="scientific">Clydaea vesicula</name>
    <dbReference type="NCBI Taxonomy" id="447962"/>
    <lineage>
        <taxon>Eukaryota</taxon>
        <taxon>Fungi</taxon>
        <taxon>Fungi incertae sedis</taxon>
        <taxon>Chytridiomycota</taxon>
        <taxon>Chytridiomycota incertae sedis</taxon>
        <taxon>Chytridiomycetes</taxon>
        <taxon>Lobulomycetales</taxon>
        <taxon>Lobulomycetaceae</taxon>
        <taxon>Clydaea</taxon>
    </lineage>
</organism>
<dbReference type="Proteomes" id="UP001211065">
    <property type="component" value="Unassembled WGS sequence"/>
</dbReference>
<dbReference type="EMBL" id="JADGJW010000076">
    <property type="protein sequence ID" value="KAJ3224918.1"/>
    <property type="molecule type" value="Genomic_DNA"/>
</dbReference>
<gene>
    <name evidence="5" type="ORF">HK099_007638</name>
</gene>
<name>A0AAD5U9C3_9FUNG</name>
<feature type="domain" description="Ribosome recycling factor" evidence="4">
    <location>
        <begin position="94"/>
        <end position="252"/>
    </location>
</feature>
<keyword evidence="6" id="KW-1185">Reference proteome</keyword>
<dbReference type="GO" id="GO:0005739">
    <property type="term" value="C:mitochondrion"/>
    <property type="evidence" value="ECO:0007669"/>
    <property type="project" value="TreeGrafter"/>
</dbReference>
<accession>A0AAD5U9C3</accession>
<proteinExistence type="inferred from homology"/>
<reference evidence="5" key="1">
    <citation type="submission" date="2020-05" db="EMBL/GenBank/DDBJ databases">
        <title>Phylogenomic resolution of chytrid fungi.</title>
        <authorList>
            <person name="Stajich J.E."/>
            <person name="Amses K."/>
            <person name="Simmons R."/>
            <person name="Seto K."/>
            <person name="Myers J."/>
            <person name="Bonds A."/>
            <person name="Quandt C.A."/>
            <person name="Barry K."/>
            <person name="Liu P."/>
            <person name="Grigoriev I."/>
            <person name="Longcore J.E."/>
            <person name="James T.Y."/>
        </authorList>
    </citation>
    <scope>NUCLEOTIDE SEQUENCE</scope>
    <source>
        <strain evidence="5">JEL0476</strain>
    </source>
</reference>
<dbReference type="Gene3D" id="3.30.1360.40">
    <property type="match status" value="1"/>
</dbReference>
<dbReference type="SUPFAM" id="SSF55194">
    <property type="entry name" value="Ribosome recycling factor, RRF"/>
    <property type="match status" value="1"/>
</dbReference>
<comment type="caution">
    <text evidence="5">The sequence shown here is derived from an EMBL/GenBank/DDBJ whole genome shotgun (WGS) entry which is preliminary data.</text>
</comment>
<comment type="function">
    <text evidence="3">Necessary for protein synthesis in mitochondria. Functions as a ribosome recycling factor in mitochondria.</text>
</comment>
<sequence length="255" mass="29062">MSSTFTRQFKCISPLSTTITRPFISNTCNNRNVFFHLNSYNVESSNTKFIIRTFAKKKEKNDKTKKLDKSNNEARTPFNTEKYSVSMENALAKFKQELSGFILGRASPSLLDNITVLYKDNKVPFNTVAHTSVLDNQTLMVHIYDEEFIPFVEKAIRNSDRGYNPVKGQHGLLVPIPRVSKEGKDSLLKACSLAGEKSKTIVRKIRSDARSDLKKLKMPSDDSKYYEDIIQVSVDEKISEIDKILTSKQNDIKFS</sequence>
<dbReference type="AlphaFoldDB" id="A0AAD5U9C3"/>
<evidence type="ECO:0000313" key="6">
    <source>
        <dbReference type="Proteomes" id="UP001211065"/>
    </source>
</evidence>
<dbReference type="PANTHER" id="PTHR20982:SF3">
    <property type="entry name" value="MITOCHONDRIAL RIBOSOME RECYCLING FACTOR PSEUDO 1"/>
    <property type="match status" value="1"/>
</dbReference>
<dbReference type="FunFam" id="3.30.1360.40:FF:000001">
    <property type="entry name" value="Ribosome-recycling factor"/>
    <property type="match status" value="1"/>
</dbReference>
<evidence type="ECO:0000256" key="2">
    <source>
        <dbReference type="ARBA" id="ARBA00022917"/>
    </source>
</evidence>
<dbReference type="InterPro" id="IPR023584">
    <property type="entry name" value="Ribosome_recyc_fac_dom"/>
</dbReference>
<evidence type="ECO:0000313" key="5">
    <source>
        <dbReference type="EMBL" id="KAJ3224918.1"/>
    </source>
</evidence>
<comment type="similarity">
    <text evidence="1">Belongs to the RRF family.</text>
</comment>
<protein>
    <recommendedName>
        <fullName evidence="4">Ribosome recycling factor domain-containing protein</fullName>
    </recommendedName>
</protein>
<dbReference type="InterPro" id="IPR002661">
    <property type="entry name" value="Ribosome_recyc_fac"/>
</dbReference>
<dbReference type="InterPro" id="IPR036191">
    <property type="entry name" value="RRF_sf"/>
</dbReference>
<dbReference type="Pfam" id="PF01765">
    <property type="entry name" value="RRF"/>
    <property type="match status" value="1"/>
</dbReference>
<dbReference type="GO" id="GO:0043023">
    <property type="term" value="F:ribosomal large subunit binding"/>
    <property type="evidence" value="ECO:0007669"/>
    <property type="project" value="TreeGrafter"/>
</dbReference>
<dbReference type="PANTHER" id="PTHR20982">
    <property type="entry name" value="RIBOSOME RECYCLING FACTOR"/>
    <property type="match status" value="1"/>
</dbReference>
<evidence type="ECO:0000256" key="1">
    <source>
        <dbReference type="ARBA" id="ARBA00005912"/>
    </source>
</evidence>
<dbReference type="GO" id="GO:0006412">
    <property type="term" value="P:translation"/>
    <property type="evidence" value="ECO:0007669"/>
    <property type="project" value="UniProtKB-KW"/>
</dbReference>
<keyword evidence="2" id="KW-0648">Protein biosynthesis</keyword>
<evidence type="ECO:0000259" key="4">
    <source>
        <dbReference type="Pfam" id="PF01765"/>
    </source>
</evidence>
<dbReference type="Gene3D" id="1.10.132.20">
    <property type="entry name" value="Ribosome-recycling factor"/>
    <property type="match status" value="1"/>
</dbReference>